<feature type="transmembrane region" description="Helical" evidence="6">
    <location>
        <begin position="148"/>
        <end position="169"/>
    </location>
</feature>
<sequence length="304" mass="32224">MTGTLAAATFEFAPLQIAPGLASAGLYARRCATLAGTPRAVPRERQVAFYAGVAVILTVLVSPLAGLSDELFWAHMVEHLVIADLGALLIVLGLTGPLLAPVLRIPVFDRLRVLAHPLVALPLWAIDLYAWHVPVLHVAAVHHDGLHALQHLCFIFFGANVWMCLFGPLPMPSWFGTGWKAGYILGVRLVGAALANALLFGGGAFYHVYAAGEAAHGISAEGDQVVAGSVMMVEESLLTIGLFCWLFLRAARQSDERQELLDLAAARGVDLTPERAARAVAAGRAGELRARIERGPGAGPTPQA</sequence>
<name>A0A5B8U2H6_9ACTN</name>
<evidence type="ECO:0000256" key="6">
    <source>
        <dbReference type="SAM" id="Phobius"/>
    </source>
</evidence>
<proteinExistence type="predicted"/>
<evidence type="ECO:0000256" key="1">
    <source>
        <dbReference type="ARBA" id="ARBA00004651"/>
    </source>
</evidence>
<evidence type="ECO:0000256" key="4">
    <source>
        <dbReference type="ARBA" id="ARBA00022989"/>
    </source>
</evidence>
<dbReference type="GO" id="GO:0005886">
    <property type="term" value="C:plasma membrane"/>
    <property type="evidence" value="ECO:0007669"/>
    <property type="project" value="UniProtKB-SubCell"/>
</dbReference>
<feature type="transmembrane region" description="Helical" evidence="6">
    <location>
        <begin position="47"/>
        <end position="68"/>
    </location>
</feature>
<dbReference type="RefSeq" id="WP_146917293.1">
    <property type="nucleotide sequence ID" value="NZ_CP042430.1"/>
</dbReference>
<dbReference type="KEGG" id="bsol:FSW04_05930"/>
<reference evidence="7 8" key="1">
    <citation type="journal article" date="2018" name="J. Microbiol.">
        <title>Baekduia soli gen. nov., sp. nov., a novel bacterium isolated from the soil of Baekdu Mountain and proposal of a novel family name, Baekduiaceae fam. nov.</title>
        <authorList>
            <person name="An D.S."/>
            <person name="Siddiqi M.Z."/>
            <person name="Kim K.H."/>
            <person name="Yu H.S."/>
            <person name="Im W.T."/>
        </authorList>
    </citation>
    <scope>NUCLEOTIDE SEQUENCE [LARGE SCALE GENOMIC DNA]</scope>
    <source>
        <strain evidence="7 8">BR7-21</strain>
    </source>
</reference>
<dbReference type="Pfam" id="PF09678">
    <property type="entry name" value="Caa3_CtaG"/>
    <property type="match status" value="1"/>
</dbReference>
<dbReference type="OrthoDB" id="5241646at2"/>
<dbReference type="EMBL" id="CP042430">
    <property type="protein sequence ID" value="QEC47173.1"/>
    <property type="molecule type" value="Genomic_DNA"/>
</dbReference>
<evidence type="ECO:0000256" key="5">
    <source>
        <dbReference type="ARBA" id="ARBA00023136"/>
    </source>
</evidence>
<organism evidence="7 8">
    <name type="scientific">Baekduia soli</name>
    <dbReference type="NCBI Taxonomy" id="496014"/>
    <lineage>
        <taxon>Bacteria</taxon>
        <taxon>Bacillati</taxon>
        <taxon>Actinomycetota</taxon>
        <taxon>Thermoleophilia</taxon>
        <taxon>Solirubrobacterales</taxon>
        <taxon>Baekduiaceae</taxon>
        <taxon>Baekduia</taxon>
    </lineage>
</organism>
<evidence type="ECO:0000256" key="2">
    <source>
        <dbReference type="ARBA" id="ARBA00022475"/>
    </source>
</evidence>
<feature type="transmembrane region" description="Helical" evidence="6">
    <location>
        <begin position="80"/>
        <end position="101"/>
    </location>
</feature>
<feature type="transmembrane region" description="Helical" evidence="6">
    <location>
        <begin position="226"/>
        <end position="248"/>
    </location>
</feature>
<protein>
    <submittedName>
        <fullName evidence="7">Cytochrome c oxidase assembly protein</fullName>
    </submittedName>
</protein>
<gene>
    <name evidence="7" type="ORF">FSW04_05930</name>
</gene>
<accession>A0A5B8U2H6</accession>
<evidence type="ECO:0000313" key="7">
    <source>
        <dbReference type="EMBL" id="QEC47173.1"/>
    </source>
</evidence>
<evidence type="ECO:0000313" key="8">
    <source>
        <dbReference type="Proteomes" id="UP000321805"/>
    </source>
</evidence>
<keyword evidence="8" id="KW-1185">Reference proteome</keyword>
<dbReference type="AlphaFoldDB" id="A0A5B8U2H6"/>
<keyword evidence="4 6" id="KW-1133">Transmembrane helix</keyword>
<dbReference type="InterPro" id="IPR019108">
    <property type="entry name" value="Caa3_assmbl_CtaG-rel"/>
</dbReference>
<evidence type="ECO:0000256" key="3">
    <source>
        <dbReference type="ARBA" id="ARBA00022692"/>
    </source>
</evidence>
<keyword evidence="5 6" id="KW-0472">Membrane</keyword>
<keyword evidence="3 6" id="KW-0812">Transmembrane</keyword>
<keyword evidence="2" id="KW-1003">Cell membrane</keyword>
<dbReference type="Proteomes" id="UP000321805">
    <property type="component" value="Chromosome"/>
</dbReference>
<feature type="transmembrane region" description="Helical" evidence="6">
    <location>
        <begin position="181"/>
        <end position="206"/>
    </location>
</feature>
<feature type="transmembrane region" description="Helical" evidence="6">
    <location>
        <begin position="113"/>
        <end position="132"/>
    </location>
</feature>
<comment type="subcellular location">
    <subcellularLocation>
        <location evidence="1">Cell membrane</location>
        <topology evidence="1">Multi-pass membrane protein</topology>
    </subcellularLocation>
</comment>